<evidence type="ECO:0000256" key="6">
    <source>
        <dbReference type="ARBA" id="ARBA00023295"/>
    </source>
</evidence>
<sequence length="622" mass="70321">MIGLEQTYNESFTNEFYPLNDDLLMFHRILLRLATVGCLLTPLTLAAQDASNVRSRSMDQLWGDRVVKLRAENADRGQLFDEGNYAMFIHWGLYSQLGNKVDGKTYYGIGEWIMHKNMARIPIDRYKELAGTFNPVDFDADEIASIAKDAGMKYIVITAKHHDGFAMYHSKACDFNIVDATPWNKDPMKELARACRDAGLGFGFYYSHNQDWTFPGGGGGPGKDENGNRATFDDYFEKKCLPQVREITTEYGPIEIVWFDTPGRMPKHYVEKLVEVVHENQPHAMVSGRAGHGLGDYQTLGDMEVPRHNIEGMWESVDTTNDSWAYAWYDEYWKSPREILKRLLACVGRGGTYMLNIGPKGDGTVPERAAHTLRTAGEWIRRYPQVVYAADASPWQHALPWGDVTRRGNTLSLCVFDWPTSGELYLPNLKTEIVSASLLKGSESTPLETSRENDTVVISVPARAPEKLVSVIELKLAGEPKVDPTWAIDPNIETTLLAEFADVENAKKEEKRWMEKYGEWKGVVHAFEWNDHSSASWTVDVLEPGDYNVELTYSGEGRIVWEVAIEDGETIRNQQNSSHNYQQFPIGWINFPAAGRYTIKVNCLDGERKTASLKAVHFAPAF</sequence>
<feature type="domain" description="Glycoside hydrolase family 29 N-terminal" evidence="7">
    <location>
        <begin position="77"/>
        <end position="383"/>
    </location>
</feature>
<keyword evidence="6" id="KW-0326">Glycosidase</keyword>
<gene>
    <name evidence="8" type="ORF">RSSM_02594</name>
</gene>
<dbReference type="InterPro" id="IPR000933">
    <property type="entry name" value="Glyco_hydro_29"/>
</dbReference>
<dbReference type="Gene3D" id="3.20.20.80">
    <property type="entry name" value="Glycosidases"/>
    <property type="match status" value="1"/>
</dbReference>
<dbReference type="CDD" id="cd02795">
    <property type="entry name" value="CBM6-CBM35-CBM36_like"/>
    <property type="match status" value="1"/>
</dbReference>
<evidence type="ECO:0000259" key="7">
    <source>
        <dbReference type="Pfam" id="PF01120"/>
    </source>
</evidence>
<protein>
    <recommendedName>
        <fullName evidence="3">alpha-L-fucosidase</fullName>
        <ecNumber evidence="3">3.2.1.51</ecNumber>
    </recommendedName>
</protein>
<organism evidence="8 9">
    <name type="scientific">Rhodopirellula sallentina SM41</name>
    <dbReference type="NCBI Taxonomy" id="1263870"/>
    <lineage>
        <taxon>Bacteria</taxon>
        <taxon>Pseudomonadati</taxon>
        <taxon>Planctomycetota</taxon>
        <taxon>Planctomycetia</taxon>
        <taxon>Pirellulales</taxon>
        <taxon>Pirellulaceae</taxon>
        <taxon>Rhodopirellula</taxon>
    </lineage>
</organism>
<dbReference type="InterPro" id="IPR016286">
    <property type="entry name" value="FUC_metazoa-typ"/>
</dbReference>
<dbReference type="PANTHER" id="PTHR10030">
    <property type="entry name" value="ALPHA-L-FUCOSIDASE"/>
    <property type="match status" value="1"/>
</dbReference>
<dbReference type="EC" id="3.2.1.51" evidence="3"/>
<dbReference type="InterPro" id="IPR057739">
    <property type="entry name" value="Glyco_hydro_29_N"/>
</dbReference>
<accession>M5U3B9</accession>
<evidence type="ECO:0000256" key="5">
    <source>
        <dbReference type="ARBA" id="ARBA00022801"/>
    </source>
</evidence>
<dbReference type="AlphaFoldDB" id="M5U3B9"/>
<dbReference type="SMART" id="SM00812">
    <property type="entry name" value="Alpha_L_fucos"/>
    <property type="match status" value="1"/>
</dbReference>
<dbReference type="PANTHER" id="PTHR10030:SF37">
    <property type="entry name" value="ALPHA-L-FUCOSIDASE-RELATED"/>
    <property type="match status" value="1"/>
</dbReference>
<keyword evidence="9" id="KW-1185">Reference proteome</keyword>
<keyword evidence="5 8" id="KW-0378">Hydrolase</keyword>
<evidence type="ECO:0000256" key="2">
    <source>
        <dbReference type="ARBA" id="ARBA00007951"/>
    </source>
</evidence>
<name>M5U3B9_9BACT</name>
<dbReference type="GO" id="GO:0004560">
    <property type="term" value="F:alpha-L-fucosidase activity"/>
    <property type="evidence" value="ECO:0007669"/>
    <property type="project" value="InterPro"/>
</dbReference>
<comment type="function">
    <text evidence="1">Alpha-L-fucosidase is responsible for hydrolyzing the alpha-1,6-linked fucose joined to the reducing-end N-acetylglucosamine of the carbohydrate moieties of glycoproteins.</text>
</comment>
<evidence type="ECO:0000313" key="8">
    <source>
        <dbReference type="EMBL" id="EMI55957.1"/>
    </source>
</evidence>
<evidence type="ECO:0000256" key="4">
    <source>
        <dbReference type="ARBA" id="ARBA00022729"/>
    </source>
</evidence>
<evidence type="ECO:0000256" key="1">
    <source>
        <dbReference type="ARBA" id="ARBA00004071"/>
    </source>
</evidence>
<dbReference type="GO" id="GO:0005764">
    <property type="term" value="C:lysosome"/>
    <property type="evidence" value="ECO:0007669"/>
    <property type="project" value="TreeGrafter"/>
</dbReference>
<dbReference type="SUPFAM" id="SSF51445">
    <property type="entry name" value="(Trans)glycosidases"/>
    <property type="match status" value="1"/>
</dbReference>
<comment type="caution">
    <text evidence="8">The sequence shown here is derived from an EMBL/GenBank/DDBJ whole genome shotgun (WGS) entry which is preliminary data.</text>
</comment>
<dbReference type="InterPro" id="IPR017853">
    <property type="entry name" value="GH"/>
</dbReference>
<evidence type="ECO:0000256" key="3">
    <source>
        <dbReference type="ARBA" id="ARBA00012662"/>
    </source>
</evidence>
<keyword evidence="4" id="KW-0732">Signal</keyword>
<reference evidence="8 9" key="1">
    <citation type="journal article" date="2013" name="Mar. Genomics">
        <title>Expression of sulfatases in Rhodopirellula baltica and the diversity of sulfatases in the genus Rhodopirellula.</title>
        <authorList>
            <person name="Wegner C.E."/>
            <person name="Richter-Heitmann T."/>
            <person name="Klindworth A."/>
            <person name="Klockow C."/>
            <person name="Richter M."/>
            <person name="Achstetter T."/>
            <person name="Glockner F.O."/>
            <person name="Harder J."/>
        </authorList>
    </citation>
    <scope>NUCLEOTIDE SEQUENCE [LARGE SCALE GENOMIC DNA]</scope>
    <source>
        <strain evidence="8 9">SM41</strain>
    </source>
</reference>
<dbReference type="GO" id="GO:0006004">
    <property type="term" value="P:fucose metabolic process"/>
    <property type="evidence" value="ECO:0007669"/>
    <property type="project" value="InterPro"/>
</dbReference>
<dbReference type="Gene3D" id="2.60.40.1180">
    <property type="entry name" value="Golgi alpha-mannosidase II"/>
    <property type="match status" value="1"/>
</dbReference>
<dbReference type="GO" id="GO:0016139">
    <property type="term" value="P:glycoside catabolic process"/>
    <property type="evidence" value="ECO:0007669"/>
    <property type="project" value="TreeGrafter"/>
</dbReference>
<dbReference type="PATRIC" id="fig|1263870.3.peg.2760"/>
<proteinExistence type="inferred from homology"/>
<dbReference type="EMBL" id="ANOH01000183">
    <property type="protein sequence ID" value="EMI55957.1"/>
    <property type="molecule type" value="Genomic_DNA"/>
</dbReference>
<dbReference type="Pfam" id="PF01120">
    <property type="entry name" value="Alpha_L_fucos"/>
    <property type="match status" value="1"/>
</dbReference>
<dbReference type="PRINTS" id="PR00741">
    <property type="entry name" value="GLHYDRLASE29"/>
</dbReference>
<comment type="similarity">
    <text evidence="2">Belongs to the glycosyl hydrolase 29 family.</text>
</comment>
<dbReference type="Proteomes" id="UP000011885">
    <property type="component" value="Unassembled WGS sequence"/>
</dbReference>
<evidence type="ECO:0000313" key="9">
    <source>
        <dbReference type="Proteomes" id="UP000011885"/>
    </source>
</evidence>
<dbReference type="InterPro" id="IPR013780">
    <property type="entry name" value="Glyco_hydro_b"/>
</dbReference>